<protein>
    <submittedName>
        <fullName evidence="1">Uncharacterized protein</fullName>
    </submittedName>
</protein>
<sequence>MFVNLWSISRNPNYWEDPFTFNPET</sequence>
<dbReference type="GO" id="GO:0005506">
    <property type="term" value="F:iron ion binding"/>
    <property type="evidence" value="ECO:0007669"/>
    <property type="project" value="InterPro"/>
</dbReference>
<dbReference type="AlphaFoldDB" id="A0A822YBE1"/>
<comment type="caution">
    <text evidence="1">The sequence shown here is derived from an EMBL/GenBank/DDBJ whole genome shotgun (WGS) entry which is preliminary data.</text>
</comment>
<dbReference type="EMBL" id="DUZY01000002">
    <property type="protein sequence ID" value="DAD26848.1"/>
    <property type="molecule type" value="Genomic_DNA"/>
</dbReference>
<dbReference type="Pfam" id="PF00067">
    <property type="entry name" value="p450"/>
    <property type="match status" value="1"/>
</dbReference>
<reference evidence="1 2" key="1">
    <citation type="journal article" date="2020" name="Mol. Biol. Evol.">
        <title>Distinct Expression and Methylation Patterns for Genes with Different Fates following a Single Whole-Genome Duplication in Flowering Plants.</title>
        <authorList>
            <person name="Shi T."/>
            <person name="Rahmani R.S."/>
            <person name="Gugger P.F."/>
            <person name="Wang M."/>
            <person name="Li H."/>
            <person name="Zhang Y."/>
            <person name="Li Z."/>
            <person name="Wang Q."/>
            <person name="Van de Peer Y."/>
            <person name="Marchal K."/>
            <person name="Chen J."/>
        </authorList>
    </citation>
    <scope>NUCLEOTIDE SEQUENCE [LARGE SCALE GENOMIC DNA]</scope>
    <source>
        <tissue evidence="1">Leaf</tissue>
    </source>
</reference>
<dbReference type="Proteomes" id="UP000607653">
    <property type="component" value="Unassembled WGS sequence"/>
</dbReference>
<dbReference type="InterPro" id="IPR036396">
    <property type="entry name" value="Cyt_P450_sf"/>
</dbReference>
<dbReference type="GO" id="GO:0004497">
    <property type="term" value="F:monooxygenase activity"/>
    <property type="evidence" value="ECO:0007669"/>
    <property type="project" value="InterPro"/>
</dbReference>
<dbReference type="SUPFAM" id="SSF48264">
    <property type="entry name" value="Cytochrome P450"/>
    <property type="match status" value="1"/>
</dbReference>
<organism evidence="1 2">
    <name type="scientific">Nelumbo nucifera</name>
    <name type="common">Sacred lotus</name>
    <dbReference type="NCBI Taxonomy" id="4432"/>
    <lineage>
        <taxon>Eukaryota</taxon>
        <taxon>Viridiplantae</taxon>
        <taxon>Streptophyta</taxon>
        <taxon>Embryophyta</taxon>
        <taxon>Tracheophyta</taxon>
        <taxon>Spermatophyta</taxon>
        <taxon>Magnoliopsida</taxon>
        <taxon>Proteales</taxon>
        <taxon>Nelumbonaceae</taxon>
        <taxon>Nelumbo</taxon>
    </lineage>
</organism>
<gene>
    <name evidence="1" type="ORF">HUJ06_028316</name>
</gene>
<dbReference type="Gene3D" id="1.10.630.10">
    <property type="entry name" value="Cytochrome P450"/>
    <property type="match status" value="1"/>
</dbReference>
<accession>A0A822YBE1</accession>
<evidence type="ECO:0000313" key="2">
    <source>
        <dbReference type="Proteomes" id="UP000607653"/>
    </source>
</evidence>
<dbReference type="GO" id="GO:0016705">
    <property type="term" value="F:oxidoreductase activity, acting on paired donors, with incorporation or reduction of molecular oxygen"/>
    <property type="evidence" value="ECO:0007669"/>
    <property type="project" value="InterPro"/>
</dbReference>
<keyword evidence="2" id="KW-1185">Reference proteome</keyword>
<evidence type="ECO:0000313" key="1">
    <source>
        <dbReference type="EMBL" id="DAD26848.1"/>
    </source>
</evidence>
<dbReference type="InterPro" id="IPR001128">
    <property type="entry name" value="Cyt_P450"/>
</dbReference>
<dbReference type="GO" id="GO:0020037">
    <property type="term" value="F:heme binding"/>
    <property type="evidence" value="ECO:0007669"/>
    <property type="project" value="InterPro"/>
</dbReference>
<name>A0A822YBE1_NELNU</name>
<proteinExistence type="predicted"/>